<comment type="caution">
    <text evidence="1">The sequence shown here is derived from an EMBL/GenBank/DDBJ whole genome shotgun (WGS) entry which is preliminary data.</text>
</comment>
<dbReference type="Gene3D" id="2.40.10.270">
    <property type="entry name" value="Bacteriophage SPP1 head-tail adaptor protein"/>
    <property type="match status" value="1"/>
</dbReference>
<dbReference type="NCBIfam" id="TIGR01563">
    <property type="entry name" value="gp16_SPP1"/>
    <property type="match status" value="1"/>
</dbReference>
<protein>
    <recommendedName>
        <fullName evidence="3">Head-tail adaptor protein</fullName>
    </recommendedName>
</protein>
<dbReference type="InterPro" id="IPR038666">
    <property type="entry name" value="SSP1_head-tail_sf"/>
</dbReference>
<name>A0A0J6CKB6_9BACT</name>
<dbReference type="Pfam" id="PF05521">
    <property type="entry name" value="Phage_HCP"/>
    <property type="match status" value="1"/>
</dbReference>
<evidence type="ECO:0008006" key="3">
    <source>
        <dbReference type="Google" id="ProtNLM"/>
    </source>
</evidence>
<dbReference type="AlphaFoldDB" id="A0A0J6CKB6"/>
<sequence>MRAGLLREILVFEELQSVTSPSGAVKKEYAKVYTCKGYKKKLSPIRDANGINAMEEFTGNTLVFQMRYHPVINEKQRVLYQGYYYSISLLDRQISDNTYLVTLLKINT</sequence>
<organism evidence="1 2">
    <name type="scientific">Parabacteroides goldsteinii</name>
    <dbReference type="NCBI Taxonomy" id="328812"/>
    <lineage>
        <taxon>Bacteria</taxon>
        <taxon>Pseudomonadati</taxon>
        <taxon>Bacteroidota</taxon>
        <taxon>Bacteroidia</taxon>
        <taxon>Bacteroidales</taxon>
        <taxon>Tannerellaceae</taxon>
        <taxon>Parabacteroides</taxon>
    </lineage>
</organism>
<gene>
    <name evidence="1" type="ORF">ACM15_11280</name>
</gene>
<dbReference type="RefSeq" id="WP_048315522.1">
    <property type="nucleotide sequence ID" value="NZ_CALLGB010000055.1"/>
</dbReference>
<dbReference type="Proteomes" id="UP000036166">
    <property type="component" value="Unassembled WGS sequence"/>
</dbReference>
<accession>A0A0J6CKB6</accession>
<proteinExistence type="predicted"/>
<evidence type="ECO:0000313" key="1">
    <source>
        <dbReference type="EMBL" id="KMM33593.1"/>
    </source>
</evidence>
<dbReference type="InterPro" id="IPR008767">
    <property type="entry name" value="Phage_SPP1_head-tail_adaptor"/>
</dbReference>
<dbReference type="PATRIC" id="fig|328812.4.peg.2963"/>
<evidence type="ECO:0000313" key="2">
    <source>
        <dbReference type="Proteomes" id="UP000036166"/>
    </source>
</evidence>
<reference evidence="1 2" key="1">
    <citation type="submission" date="2015-06" db="EMBL/GenBank/DDBJ databases">
        <title>Draft Genome Sequence of Parabacteroides goldsteinii with Putative Novel Metallo-Beta-Lactamases Isolated from a Blood Culture from a Human Patient.</title>
        <authorList>
            <person name="Krogh T.J."/>
            <person name="Agergaard C.N."/>
            <person name="Moller-Jensen J."/>
            <person name="Justesen U.S."/>
        </authorList>
    </citation>
    <scope>NUCLEOTIDE SEQUENCE [LARGE SCALE GENOMIC DNA]</scope>
    <source>
        <strain evidence="1 2">910340</strain>
    </source>
</reference>
<dbReference type="EMBL" id="LFJV01000033">
    <property type="protein sequence ID" value="KMM33593.1"/>
    <property type="molecule type" value="Genomic_DNA"/>
</dbReference>